<dbReference type="EMBL" id="JANBPG010000895">
    <property type="protein sequence ID" value="KAJ1893036.1"/>
    <property type="molecule type" value="Genomic_DNA"/>
</dbReference>
<proteinExistence type="predicted"/>
<organism evidence="1 2">
    <name type="scientific">Kickxella alabastrina</name>
    <dbReference type="NCBI Taxonomy" id="61397"/>
    <lineage>
        <taxon>Eukaryota</taxon>
        <taxon>Fungi</taxon>
        <taxon>Fungi incertae sedis</taxon>
        <taxon>Zoopagomycota</taxon>
        <taxon>Kickxellomycotina</taxon>
        <taxon>Kickxellomycetes</taxon>
        <taxon>Kickxellales</taxon>
        <taxon>Kickxellaceae</taxon>
        <taxon>Kickxella</taxon>
    </lineage>
</organism>
<evidence type="ECO:0000313" key="1">
    <source>
        <dbReference type="EMBL" id="KAJ1893036.1"/>
    </source>
</evidence>
<keyword evidence="2" id="KW-1185">Reference proteome</keyword>
<accession>A0ACC1IDN7</accession>
<comment type="caution">
    <text evidence="1">The sequence shown here is derived from an EMBL/GenBank/DDBJ whole genome shotgun (WGS) entry which is preliminary data.</text>
</comment>
<dbReference type="Proteomes" id="UP001150581">
    <property type="component" value="Unassembled WGS sequence"/>
</dbReference>
<reference evidence="1" key="1">
    <citation type="submission" date="2022-07" db="EMBL/GenBank/DDBJ databases">
        <title>Phylogenomic reconstructions and comparative analyses of Kickxellomycotina fungi.</title>
        <authorList>
            <person name="Reynolds N.K."/>
            <person name="Stajich J.E."/>
            <person name="Barry K."/>
            <person name="Grigoriev I.V."/>
            <person name="Crous P."/>
            <person name="Smith M.E."/>
        </authorList>
    </citation>
    <scope>NUCLEOTIDE SEQUENCE</scope>
    <source>
        <strain evidence="1">Benny 63K</strain>
    </source>
</reference>
<gene>
    <name evidence="1" type="ORF">LPJ66_005997</name>
</gene>
<name>A0ACC1IDN7_9FUNG</name>
<sequence>MKLLFTKANTSTPGGGRLLLLLLQTLRTSASASASTPARPQAQSQLQPLRAPSSPPPTTFELLARLDRSVHCQNIQETWYWYRRLLNRRKREPTFPPIRSTSSGGIVPRAQANSTQPVDIHSKVLSILSTRKMHGYTERHLTELTEMIKAVLGHLAAEHRQLTPHQLTQLLGVFATAKRGEAADHLWQYAALSGMARDIACYNAYVNAKIEAGQYERAFEVLREVREGHGGVQPNTYTRTCLIRLYGLTGDLAAAQRTFAFVLGQSTGPAAAAASGADYVAAVDDRGMCAANTHVYTAMMHVLGMNGQLAEMQRLFLQMTGLPETQNLGELTRRTAGLAQRTQGSLWPRRQTLHALVQWHARYWDLRGALQWVVLMHEAFGIRPVPKTFKLVLTPENCLRDLETCAEVVLEMEHRWGVRPPRSVVEAVERAAGKVEEMKEMIRSAEAQSSTLFPGSAV</sequence>
<evidence type="ECO:0000313" key="2">
    <source>
        <dbReference type="Proteomes" id="UP001150581"/>
    </source>
</evidence>
<protein>
    <submittedName>
        <fullName evidence="1">Uncharacterized protein</fullName>
    </submittedName>
</protein>